<feature type="transmembrane region" description="Helical" evidence="1">
    <location>
        <begin position="111"/>
        <end position="131"/>
    </location>
</feature>
<dbReference type="EMBL" id="CAMXCT030000060">
    <property type="protein sequence ID" value="CAL4760557.1"/>
    <property type="molecule type" value="Genomic_DNA"/>
</dbReference>
<dbReference type="Proteomes" id="UP001152797">
    <property type="component" value="Unassembled WGS sequence"/>
</dbReference>
<name>A0A9P1BID0_9DINO</name>
<protein>
    <submittedName>
        <fullName evidence="3">Uncharacterized protein</fullName>
    </submittedName>
</protein>
<accession>A0A9P1BID0</accession>
<feature type="chain" id="PRO_5043269506" evidence="2">
    <location>
        <begin position="29"/>
        <end position="154"/>
    </location>
</feature>
<dbReference type="AlphaFoldDB" id="A0A9P1BID0"/>
<evidence type="ECO:0000256" key="1">
    <source>
        <dbReference type="SAM" id="Phobius"/>
    </source>
</evidence>
<proteinExistence type="predicted"/>
<reference evidence="4" key="2">
    <citation type="submission" date="2024-04" db="EMBL/GenBank/DDBJ databases">
        <authorList>
            <person name="Chen Y."/>
            <person name="Shah S."/>
            <person name="Dougan E. K."/>
            <person name="Thang M."/>
            <person name="Chan C."/>
        </authorList>
    </citation>
    <scope>NUCLEOTIDE SEQUENCE [LARGE SCALE GENOMIC DNA]</scope>
</reference>
<comment type="caution">
    <text evidence="3">The sequence shown here is derived from an EMBL/GenBank/DDBJ whole genome shotgun (WGS) entry which is preliminary data.</text>
</comment>
<dbReference type="EMBL" id="CAMXCT020000060">
    <property type="protein sequence ID" value="CAL1126620.1"/>
    <property type="molecule type" value="Genomic_DNA"/>
</dbReference>
<feature type="signal peptide" evidence="2">
    <location>
        <begin position="1"/>
        <end position="28"/>
    </location>
</feature>
<sequence>MQHGKRSFGAKLRRCFVVLASLFVATCAGCVVAPHFTASPTGPLCRDVAQQASGVKRVRKVVKPKAKVKKLGKSRQGSSEDSVWDYIREKDKAALEEGAFMETFAGKAVETTVYVLCFLIILWEIYLNTIYPRAAPTYNPMDNVAVMEGNEVAY</sequence>
<evidence type="ECO:0000256" key="2">
    <source>
        <dbReference type="SAM" id="SignalP"/>
    </source>
</evidence>
<reference evidence="3" key="1">
    <citation type="submission" date="2022-10" db="EMBL/GenBank/DDBJ databases">
        <authorList>
            <person name="Chen Y."/>
            <person name="Dougan E. K."/>
            <person name="Chan C."/>
            <person name="Rhodes N."/>
            <person name="Thang M."/>
        </authorList>
    </citation>
    <scope>NUCLEOTIDE SEQUENCE</scope>
</reference>
<keyword evidence="1" id="KW-0812">Transmembrane</keyword>
<dbReference type="EMBL" id="CAMXCT010000060">
    <property type="protein sequence ID" value="CAI3973245.1"/>
    <property type="molecule type" value="Genomic_DNA"/>
</dbReference>
<keyword evidence="1" id="KW-1133">Transmembrane helix</keyword>
<keyword evidence="5" id="KW-1185">Reference proteome</keyword>
<organism evidence="3">
    <name type="scientific">Cladocopium goreaui</name>
    <dbReference type="NCBI Taxonomy" id="2562237"/>
    <lineage>
        <taxon>Eukaryota</taxon>
        <taxon>Sar</taxon>
        <taxon>Alveolata</taxon>
        <taxon>Dinophyceae</taxon>
        <taxon>Suessiales</taxon>
        <taxon>Symbiodiniaceae</taxon>
        <taxon>Cladocopium</taxon>
    </lineage>
</organism>
<dbReference type="OrthoDB" id="421273at2759"/>
<evidence type="ECO:0000313" key="5">
    <source>
        <dbReference type="Proteomes" id="UP001152797"/>
    </source>
</evidence>
<keyword evidence="2" id="KW-0732">Signal</keyword>
<evidence type="ECO:0000313" key="4">
    <source>
        <dbReference type="EMBL" id="CAL1126620.1"/>
    </source>
</evidence>
<evidence type="ECO:0000313" key="3">
    <source>
        <dbReference type="EMBL" id="CAI3973245.1"/>
    </source>
</evidence>
<gene>
    <name evidence="3" type="ORF">C1SCF055_LOCUS1765</name>
</gene>
<keyword evidence="1" id="KW-0472">Membrane</keyword>